<dbReference type="PIRSF" id="PIRSF035836">
    <property type="entry name" value="UCP035836"/>
    <property type="match status" value="1"/>
</dbReference>
<gene>
    <name evidence="2" type="ORF">HJG44_14825</name>
</gene>
<evidence type="ECO:0000256" key="1">
    <source>
        <dbReference type="SAM" id="MobiDB-lite"/>
    </source>
</evidence>
<dbReference type="Gene3D" id="1.25.40.10">
    <property type="entry name" value="Tetratricopeptide repeat domain"/>
    <property type="match status" value="2"/>
</dbReference>
<accession>A0A849IC93</accession>
<dbReference type="PANTHER" id="PTHR44216:SF3">
    <property type="entry name" value="PROTEIN O-MANNOSYL-TRANSFERASE TMTC2"/>
    <property type="match status" value="1"/>
</dbReference>
<dbReference type="PANTHER" id="PTHR44216">
    <property type="entry name" value="PROTEIN O-MANNOSYL-TRANSFERASE TMTC2"/>
    <property type="match status" value="1"/>
</dbReference>
<proteinExistence type="predicted"/>
<feature type="region of interest" description="Disordered" evidence="1">
    <location>
        <begin position="255"/>
        <end position="274"/>
    </location>
</feature>
<reference evidence="2 3" key="1">
    <citation type="submission" date="2020-04" db="EMBL/GenBank/DDBJ databases">
        <title>Enterovirga sp. isolate from soil.</title>
        <authorList>
            <person name="Chea S."/>
            <person name="Kim D.-U."/>
        </authorList>
    </citation>
    <scope>NUCLEOTIDE SEQUENCE [LARGE SCALE GENOMIC DNA]</scope>
    <source>
        <strain evidence="2 3">DB1703</strain>
    </source>
</reference>
<dbReference type="EMBL" id="JABEPP010000004">
    <property type="protein sequence ID" value="NNM73660.1"/>
    <property type="molecule type" value="Genomic_DNA"/>
</dbReference>
<dbReference type="InterPro" id="IPR052384">
    <property type="entry name" value="TMTC_O-mannosyltransferase"/>
</dbReference>
<dbReference type="GO" id="GO:0042802">
    <property type="term" value="F:identical protein binding"/>
    <property type="evidence" value="ECO:0007669"/>
    <property type="project" value="InterPro"/>
</dbReference>
<sequence>MAFTPPQPLAVCARLAGAGLLALWLGGCLGRGAPETTGSVASTAPVSESSLRQSSEALGQRFEANPGDAETAVAYAGTLRKLGQHAQAVAVLQQAAIRNPRTLSVLAAYGKALAEAGRLKEAQEVLAKAHLPERPDWRILSVQGTVADQLGDFVGAQRYYEAALRIVPGEPSVLTNQGLSYALAKRLPEGEVILRQAALHPRADGRVRQNLALVLGLQGKFGEAEAVLRQDMPPQEATQTLASIKRMVAQPNSWKALRQQAEVKPAAEKTGQNG</sequence>
<dbReference type="InterPro" id="IPR011990">
    <property type="entry name" value="TPR-like_helical_dom_sf"/>
</dbReference>
<dbReference type="Pfam" id="PF07721">
    <property type="entry name" value="TPR_4"/>
    <property type="match status" value="1"/>
</dbReference>
<dbReference type="Pfam" id="PF13432">
    <property type="entry name" value="TPR_16"/>
    <property type="match status" value="1"/>
</dbReference>
<organism evidence="2 3">
    <name type="scientific">Enterovirga aerilata</name>
    <dbReference type="NCBI Taxonomy" id="2730920"/>
    <lineage>
        <taxon>Bacteria</taxon>
        <taxon>Pseudomonadati</taxon>
        <taxon>Pseudomonadota</taxon>
        <taxon>Alphaproteobacteria</taxon>
        <taxon>Hyphomicrobiales</taxon>
        <taxon>Methylobacteriaceae</taxon>
        <taxon>Enterovirga</taxon>
    </lineage>
</organism>
<evidence type="ECO:0000313" key="2">
    <source>
        <dbReference type="EMBL" id="NNM73660.1"/>
    </source>
</evidence>
<dbReference type="InterPro" id="IPR011717">
    <property type="entry name" value="TPR-4"/>
</dbReference>
<dbReference type="InterPro" id="IPR014596">
    <property type="entry name" value="UCP035836"/>
</dbReference>
<keyword evidence="3" id="KW-1185">Reference proteome</keyword>
<name>A0A849IC93_9HYPH</name>
<dbReference type="RefSeq" id="WP_171219158.1">
    <property type="nucleotide sequence ID" value="NZ_JABEPP010000004.1"/>
</dbReference>
<dbReference type="Pfam" id="PF12895">
    <property type="entry name" value="ANAPC3"/>
    <property type="match status" value="1"/>
</dbReference>
<evidence type="ECO:0000313" key="3">
    <source>
        <dbReference type="Proteomes" id="UP000564885"/>
    </source>
</evidence>
<protein>
    <submittedName>
        <fullName evidence="2">Tetratricopeptide repeat protein</fullName>
    </submittedName>
</protein>
<dbReference type="Proteomes" id="UP000564885">
    <property type="component" value="Unassembled WGS sequence"/>
</dbReference>
<dbReference type="SUPFAM" id="SSF48452">
    <property type="entry name" value="TPR-like"/>
    <property type="match status" value="1"/>
</dbReference>
<comment type="caution">
    <text evidence="2">The sequence shown here is derived from an EMBL/GenBank/DDBJ whole genome shotgun (WGS) entry which is preliminary data.</text>
</comment>
<dbReference type="AlphaFoldDB" id="A0A849IC93"/>